<accession>A0A8H7ZC28</accession>
<evidence type="ECO:0000313" key="2">
    <source>
        <dbReference type="Proteomes" id="UP000670092"/>
    </source>
</evidence>
<protein>
    <submittedName>
        <fullName evidence="1">Uncharacterized protein</fullName>
    </submittedName>
</protein>
<dbReference type="EMBL" id="JAEVHI010000001">
    <property type="protein sequence ID" value="KAG5305010.1"/>
    <property type="molecule type" value="Genomic_DNA"/>
</dbReference>
<organism evidence="1 2">
    <name type="scientific">Ajellomyces capsulatus</name>
    <name type="common">Darling's disease fungus</name>
    <name type="synonym">Histoplasma capsulatum</name>
    <dbReference type="NCBI Taxonomy" id="5037"/>
    <lineage>
        <taxon>Eukaryota</taxon>
        <taxon>Fungi</taxon>
        <taxon>Dikarya</taxon>
        <taxon>Ascomycota</taxon>
        <taxon>Pezizomycotina</taxon>
        <taxon>Eurotiomycetes</taxon>
        <taxon>Eurotiomycetidae</taxon>
        <taxon>Onygenales</taxon>
        <taxon>Ajellomycetaceae</taxon>
        <taxon>Histoplasma</taxon>
    </lineage>
</organism>
<dbReference type="AlphaFoldDB" id="A0A8H7ZC28"/>
<name>A0A8H7ZC28_AJECA</name>
<dbReference type="VEuPathDB" id="FungiDB:I7I52_03537"/>
<gene>
    <name evidence="1" type="ORF">I7I52_03537</name>
</gene>
<evidence type="ECO:0000313" key="1">
    <source>
        <dbReference type="EMBL" id="KAG5305010.1"/>
    </source>
</evidence>
<comment type="caution">
    <text evidence="1">The sequence shown here is derived from an EMBL/GenBank/DDBJ whole genome shotgun (WGS) entry which is preliminary data.</text>
</comment>
<reference evidence="1 2" key="1">
    <citation type="submission" date="2021-01" db="EMBL/GenBank/DDBJ databases">
        <title>Chromosome-level genome assembly of a human fungal pathogen reveals clustering of transcriptionally co-regulated genes.</title>
        <authorList>
            <person name="Voorhies M."/>
            <person name="Cohen S."/>
            <person name="Shea T.P."/>
            <person name="Petrus S."/>
            <person name="Munoz J.F."/>
            <person name="Poplawski S."/>
            <person name="Goldman W.E."/>
            <person name="Michael T."/>
            <person name="Cuomo C.A."/>
            <person name="Sil A."/>
            <person name="Beyhan S."/>
        </authorList>
    </citation>
    <scope>NUCLEOTIDE SEQUENCE [LARGE SCALE GENOMIC DNA]</scope>
    <source>
        <strain evidence="1 2">G184AR</strain>
    </source>
</reference>
<proteinExistence type="predicted"/>
<dbReference type="Proteomes" id="UP000670092">
    <property type="component" value="Unassembled WGS sequence"/>
</dbReference>
<sequence length="150" mass="16656">MISVELGECPKIHRHPSSRALRIILTTSRETSIHPLIWTTFPPQGHNQQEDPINKAEVSGKPTSTLSTNTFINNISVIPSPSVVPTQSTSHIYPHFLVSGSNFDRGCRVVWLVPDAVRSEVSFYPCLCKTVTCRGTAFVCFSSTVCRSRR</sequence>